<organism evidence="2 3">
    <name type="scientific">Staurois parvus</name>
    <dbReference type="NCBI Taxonomy" id="386267"/>
    <lineage>
        <taxon>Eukaryota</taxon>
        <taxon>Metazoa</taxon>
        <taxon>Chordata</taxon>
        <taxon>Craniata</taxon>
        <taxon>Vertebrata</taxon>
        <taxon>Euteleostomi</taxon>
        <taxon>Amphibia</taxon>
        <taxon>Batrachia</taxon>
        <taxon>Anura</taxon>
        <taxon>Neobatrachia</taxon>
        <taxon>Ranoidea</taxon>
        <taxon>Ranidae</taxon>
        <taxon>Staurois</taxon>
    </lineage>
</organism>
<reference evidence="2" key="1">
    <citation type="submission" date="2023-05" db="EMBL/GenBank/DDBJ databases">
        <authorList>
            <person name="Stuckert A."/>
        </authorList>
    </citation>
    <scope>NUCLEOTIDE SEQUENCE</scope>
</reference>
<accession>A0ABN9HPM5</accession>
<protein>
    <submittedName>
        <fullName evidence="2">Uncharacterized protein</fullName>
    </submittedName>
</protein>
<evidence type="ECO:0000313" key="2">
    <source>
        <dbReference type="EMBL" id="CAI9622742.1"/>
    </source>
</evidence>
<gene>
    <name evidence="2" type="ORF">SPARVUS_LOCUS16330121</name>
</gene>
<feature type="non-terminal residue" evidence="2">
    <location>
        <position position="1"/>
    </location>
</feature>
<sequence>TSITGSWPVILLQHPAISECHRRGRDLYVNITVLFSVSSCTLLCMALHSRASVKRTQPP</sequence>
<evidence type="ECO:0000256" key="1">
    <source>
        <dbReference type="SAM" id="Phobius"/>
    </source>
</evidence>
<comment type="caution">
    <text evidence="2">The sequence shown here is derived from an EMBL/GenBank/DDBJ whole genome shotgun (WGS) entry which is preliminary data.</text>
</comment>
<keyword evidence="1" id="KW-0812">Transmembrane</keyword>
<keyword evidence="1" id="KW-1133">Transmembrane helix</keyword>
<name>A0ABN9HPM5_9NEOB</name>
<dbReference type="Proteomes" id="UP001162483">
    <property type="component" value="Unassembled WGS sequence"/>
</dbReference>
<proteinExistence type="predicted"/>
<dbReference type="EMBL" id="CATNWA010021446">
    <property type="protein sequence ID" value="CAI9622742.1"/>
    <property type="molecule type" value="Genomic_DNA"/>
</dbReference>
<keyword evidence="1" id="KW-0472">Membrane</keyword>
<evidence type="ECO:0000313" key="3">
    <source>
        <dbReference type="Proteomes" id="UP001162483"/>
    </source>
</evidence>
<feature type="transmembrane region" description="Helical" evidence="1">
    <location>
        <begin position="27"/>
        <end position="47"/>
    </location>
</feature>
<keyword evidence="3" id="KW-1185">Reference proteome</keyword>